<dbReference type="Proteomes" id="UP000601041">
    <property type="component" value="Unassembled WGS sequence"/>
</dbReference>
<protein>
    <recommendedName>
        <fullName evidence="3">DUF2380 domain-containing protein</fullName>
    </recommendedName>
</protein>
<sequence>MRQASNAVFHGLPTIFRSTVVTAIGVAVTVAMPVWAAEPVTVATAGFDFIDTSGETRDQTAEHEQRLQALDRTILDSLAAEKNLRTVPLGCVDKCTVGSAGVEALSRQAVEARASHLLIGQVRKMSTLVGGVKFAVIDLDTNRPTCDRFLSYRGDTDEAWSRAAAYAAQDVARHCLPGP</sequence>
<proteinExistence type="predicted"/>
<dbReference type="RefSeq" id="WP_142588144.1">
    <property type="nucleotide sequence ID" value="NZ_CABFWE030000005.1"/>
</dbReference>
<dbReference type="EMBL" id="CABFWE030000005">
    <property type="protein sequence ID" value="CAD7039901.1"/>
    <property type="molecule type" value="Genomic_DNA"/>
</dbReference>
<evidence type="ECO:0008006" key="3">
    <source>
        <dbReference type="Google" id="ProtNLM"/>
    </source>
</evidence>
<name>A0ABM8PNS8_9HYPH</name>
<reference evidence="1 2" key="1">
    <citation type="submission" date="2020-11" db="EMBL/GenBank/DDBJ databases">
        <authorList>
            <person name="Lassalle F."/>
        </authorList>
    </citation>
    <scope>NUCLEOTIDE SEQUENCE [LARGE SCALE GENOMIC DNA]</scope>
    <source>
        <strain evidence="1 2">AB21</strain>
    </source>
</reference>
<gene>
    <name evidence="1" type="ORF">RHAB21_02976</name>
</gene>
<dbReference type="Pfam" id="PF11684">
    <property type="entry name" value="DUF3280"/>
    <property type="match status" value="1"/>
</dbReference>
<comment type="caution">
    <text evidence="1">The sequence shown here is derived from an EMBL/GenBank/DDBJ whole genome shotgun (WGS) entry which is preliminary data.</text>
</comment>
<accession>A0ABM8PNS8</accession>
<evidence type="ECO:0000313" key="1">
    <source>
        <dbReference type="EMBL" id="CAD7039901.1"/>
    </source>
</evidence>
<evidence type="ECO:0000313" key="2">
    <source>
        <dbReference type="Proteomes" id="UP000601041"/>
    </source>
</evidence>
<dbReference type="InterPro" id="IPR021698">
    <property type="entry name" value="DUF3280"/>
</dbReference>
<organism evidence="1 2">
    <name type="scientific">Pseudorhizobium halotolerans</name>
    <dbReference type="NCBI Taxonomy" id="1233081"/>
    <lineage>
        <taxon>Bacteria</taxon>
        <taxon>Pseudomonadati</taxon>
        <taxon>Pseudomonadota</taxon>
        <taxon>Alphaproteobacteria</taxon>
        <taxon>Hyphomicrobiales</taxon>
        <taxon>Rhizobiaceae</taxon>
        <taxon>Rhizobium/Agrobacterium group</taxon>
        <taxon>Pseudorhizobium</taxon>
    </lineage>
</organism>
<keyword evidence="2" id="KW-1185">Reference proteome</keyword>